<name>A0ABD1F2P5_HYPHA</name>
<evidence type="ECO:0000256" key="11">
    <source>
        <dbReference type="SAM" id="MobiDB-lite"/>
    </source>
</evidence>
<feature type="compositionally biased region" description="Basic residues" evidence="11">
    <location>
        <begin position="205"/>
        <end position="214"/>
    </location>
</feature>
<organism evidence="13 14">
    <name type="scientific">Hypothenemus hampei</name>
    <name type="common">Coffee berry borer</name>
    <dbReference type="NCBI Taxonomy" id="57062"/>
    <lineage>
        <taxon>Eukaryota</taxon>
        <taxon>Metazoa</taxon>
        <taxon>Ecdysozoa</taxon>
        <taxon>Arthropoda</taxon>
        <taxon>Hexapoda</taxon>
        <taxon>Insecta</taxon>
        <taxon>Pterygota</taxon>
        <taxon>Neoptera</taxon>
        <taxon>Endopterygota</taxon>
        <taxon>Coleoptera</taxon>
        <taxon>Polyphaga</taxon>
        <taxon>Cucujiformia</taxon>
        <taxon>Curculionidae</taxon>
        <taxon>Scolytinae</taxon>
        <taxon>Hypothenemus</taxon>
    </lineage>
</organism>
<dbReference type="EMBL" id="JBDJPC010000003">
    <property type="protein sequence ID" value="KAL1509519.1"/>
    <property type="molecule type" value="Genomic_DNA"/>
</dbReference>
<dbReference type="Pfam" id="PF15383">
    <property type="entry name" value="TMEM237"/>
    <property type="match status" value="1"/>
</dbReference>
<evidence type="ECO:0000256" key="2">
    <source>
        <dbReference type="ARBA" id="ARBA00004141"/>
    </source>
</evidence>
<comment type="subcellular location">
    <subcellularLocation>
        <location evidence="1">Cell projection</location>
        <location evidence="1">Cilium</location>
    </subcellularLocation>
    <subcellularLocation>
        <location evidence="2">Membrane</location>
        <topology evidence="2">Multi-pass membrane protein</topology>
    </subcellularLocation>
</comment>
<evidence type="ECO:0000313" key="14">
    <source>
        <dbReference type="Proteomes" id="UP001566132"/>
    </source>
</evidence>
<comment type="function">
    <text evidence="10">Component of the transition zone in primary cilia. Required for ciliogenesis.</text>
</comment>
<feature type="compositionally biased region" description="Basic and acidic residues" evidence="11">
    <location>
        <begin position="42"/>
        <end position="61"/>
    </location>
</feature>
<keyword evidence="4 12" id="KW-0812">Transmembrane</keyword>
<feature type="transmembrane region" description="Helical" evidence="12">
    <location>
        <begin position="416"/>
        <end position="436"/>
    </location>
</feature>
<evidence type="ECO:0000256" key="10">
    <source>
        <dbReference type="ARBA" id="ARBA00025631"/>
    </source>
</evidence>
<evidence type="ECO:0000256" key="7">
    <source>
        <dbReference type="ARBA" id="ARBA00023069"/>
    </source>
</evidence>
<dbReference type="GO" id="GO:0030030">
    <property type="term" value="P:cell projection organization"/>
    <property type="evidence" value="ECO:0007669"/>
    <property type="project" value="UniProtKB-KW"/>
</dbReference>
<evidence type="ECO:0000256" key="9">
    <source>
        <dbReference type="ARBA" id="ARBA00023273"/>
    </source>
</evidence>
<evidence type="ECO:0000256" key="3">
    <source>
        <dbReference type="ARBA" id="ARBA00008783"/>
    </source>
</evidence>
<dbReference type="GO" id="GO:0016020">
    <property type="term" value="C:membrane"/>
    <property type="evidence" value="ECO:0007669"/>
    <property type="project" value="UniProtKB-SubCell"/>
</dbReference>
<evidence type="ECO:0000256" key="6">
    <source>
        <dbReference type="ARBA" id="ARBA00022989"/>
    </source>
</evidence>
<keyword evidence="9" id="KW-0966">Cell projection</keyword>
<comment type="similarity">
    <text evidence="3">Belongs to the TMEM237 family.</text>
</comment>
<feature type="transmembrane region" description="Helical" evidence="12">
    <location>
        <begin position="485"/>
        <end position="502"/>
    </location>
</feature>
<evidence type="ECO:0000256" key="5">
    <source>
        <dbReference type="ARBA" id="ARBA00022794"/>
    </source>
</evidence>
<keyword evidence="7" id="KW-0969">Cilium</keyword>
<proteinExistence type="inferred from homology"/>
<evidence type="ECO:0000313" key="13">
    <source>
        <dbReference type="EMBL" id="KAL1509519.1"/>
    </source>
</evidence>
<dbReference type="PANTHER" id="PTHR28388">
    <property type="entry name" value="TRANSMEMBRANE PROTEIN 237"/>
    <property type="match status" value="1"/>
</dbReference>
<dbReference type="GO" id="GO:0005929">
    <property type="term" value="C:cilium"/>
    <property type="evidence" value="ECO:0007669"/>
    <property type="project" value="UniProtKB-SubCell"/>
</dbReference>
<feature type="region of interest" description="Disordered" evidence="11">
    <location>
        <begin position="99"/>
        <end position="244"/>
    </location>
</feature>
<evidence type="ECO:0000256" key="4">
    <source>
        <dbReference type="ARBA" id="ARBA00022692"/>
    </source>
</evidence>
<accession>A0ABD1F2P5</accession>
<reference evidence="13 14" key="1">
    <citation type="submission" date="2024-05" db="EMBL/GenBank/DDBJ databases">
        <title>Genetic variation in Jamaican populations of the coffee berry borer (Hypothenemus hampei).</title>
        <authorList>
            <person name="Errbii M."/>
            <person name="Myrie A."/>
        </authorList>
    </citation>
    <scope>NUCLEOTIDE SEQUENCE [LARGE SCALE GENOMIC DNA]</scope>
    <source>
        <strain evidence="13">JA-Hopewell-2020-01-JO</strain>
        <tissue evidence="13">Whole body</tissue>
    </source>
</reference>
<dbReference type="PANTHER" id="PTHR28388:SF1">
    <property type="entry name" value="TRANSMEMBRANE PROTEIN 237"/>
    <property type="match status" value="1"/>
</dbReference>
<feature type="transmembrane region" description="Helical" evidence="12">
    <location>
        <begin position="377"/>
        <end position="395"/>
    </location>
</feature>
<gene>
    <name evidence="13" type="ORF">ABEB36_004235</name>
</gene>
<dbReference type="AlphaFoldDB" id="A0ABD1F2P5"/>
<feature type="compositionally biased region" description="Polar residues" evidence="11">
    <location>
        <begin position="1"/>
        <end position="12"/>
    </location>
</feature>
<dbReference type="InterPro" id="IPR029409">
    <property type="entry name" value="TMEM237"/>
</dbReference>
<dbReference type="Proteomes" id="UP001566132">
    <property type="component" value="Unassembled WGS sequence"/>
</dbReference>
<evidence type="ECO:0000256" key="12">
    <source>
        <dbReference type="SAM" id="Phobius"/>
    </source>
</evidence>
<feature type="compositionally biased region" description="Basic residues" evidence="11">
    <location>
        <begin position="176"/>
        <end position="186"/>
    </location>
</feature>
<keyword evidence="6 12" id="KW-1133">Transmembrane helix</keyword>
<comment type="caution">
    <text evidence="13">The sequence shown here is derived from an EMBL/GenBank/DDBJ whole genome shotgun (WGS) entry which is preliminary data.</text>
</comment>
<feature type="transmembrane region" description="Helical" evidence="12">
    <location>
        <begin position="337"/>
        <end position="357"/>
    </location>
</feature>
<keyword evidence="14" id="KW-1185">Reference proteome</keyword>
<sequence length="523" mass="60748">MSTTVKHSSPSARTRRHKKSENMKQEIVVQVHKQTKSTTSSDNDHVNSEDNLDVTRSDKNENFSTVHTPSREISVDGESQINSKILSLIETEMKKDINKHSHFTESRPQSLSFYEDEKMPEELSGDLELLSPEERKHYRKRKEHSTSQMDVDERNAYNAIQDLYNARDPDEIHNSSSKKSKSRKKRYGESETGIGDSREMIIPKEKKKSKKKRREERSPGSGALSSKRRHKTRTRDDEHQPKNELTLALEELQDDVFENTIEDFCGKPEKMKKSPRRAEKIYVQKKNRFEEVSRHNNVPLSRQKAQDLDSLSNLDRRFSSTYPIEVAVIFQKWWMQFSTLCHGLLGGLGLGHWLYIISNFQTQDHAFLVHYAYYSDIYVSLFFALCVVCIVSVLDRMDVGHLQSHDLTDFFKQKRCAFLVIIYVTCLGIHLSSTAYDEKLSFLSYVNHTFANGSGVNHTELLLAINHTLEEYTITYSELNAWNHLSLWRALLAFTGWIVLGFQPPEDMLYKHLKNTEEYLPDK</sequence>
<feature type="region of interest" description="Disordered" evidence="11">
    <location>
        <begin position="1"/>
        <end position="77"/>
    </location>
</feature>
<evidence type="ECO:0000256" key="1">
    <source>
        <dbReference type="ARBA" id="ARBA00004138"/>
    </source>
</evidence>
<protein>
    <recommendedName>
        <fullName evidence="15">Transmembrane protein 237</fullName>
    </recommendedName>
</protein>
<evidence type="ECO:0008006" key="15">
    <source>
        <dbReference type="Google" id="ProtNLM"/>
    </source>
</evidence>
<evidence type="ECO:0000256" key="8">
    <source>
        <dbReference type="ARBA" id="ARBA00023136"/>
    </source>
</evidence>
<keyword evidence="5" id="KW-0970">Cilium biogenesis/degradation</keyword>
<keyword evidence="8 12" id="KW-0472">Membrane</keyword>